<dbReference type="PANTHER" id="PTHR21663:SF0">
    <property type="entry name" value="HEAT REPEAT-CONTAINING PROTEIN 5B"/>
    <property type="match status" value="1"/>
</dbReference>
<proteinExistence type="predicted"/>
<feature type="non-terminal residue" evidence="3">
    <location>
        <position position="1"/>
    </location>
</feature>
<dbReference type="InterPro" id="IPR040108">
    <property type="entry name" value="Laa1/Sip1/HEATR5"/>
</dbReference>
<evidence type="ECO:0000259" key="2">
    <source>
        <dbReference type="Pfam" id="PF25808"/>
    </source>
</evidence>
<feature type="domain" description="LAA1-like C-terminal TPR repeats" evidence="2">
    <location>
        <begin position="4"/>
        <end position="172"/>
    </location>
</feature>
<sequence>IITVGYQCLRGVILIEGAHAISTTEAGKKRARQFMRELVPFVVTTIVVKAAQEAAGSGVAAGPSRDNTAGMQVIEEGIQVLKSLAVASVETARRGIVSLTMSTVVPLLLVPGAVGTGKAGLVHALALNSVLALGTQFPAEFRQGLATLSVERRARLESAIRQSVQQQQEQRQQQQEREQREQERLARERDRVRIELKSSFAGFT</sequence>
<dbReference type="Proteomes" id="UP000738325">
    <property type="component" value="Unassembled WGS sequence"/>
</dbReference>
<dbReference type="EMBL" id="JAAAIP010000315">
    <property type="protein sequence ID" value="KAG0319615.1"/>
    <property type="molecule type" value="Genomic_DNA"/>
</dbReference>
<name>A0A9P6RKJ8_9FUNG</name>
<gene>
    <name evidence="3" type="ORF">BGZ99_004988</name>
</gene>
<dbReference type="GO" id="GO:0016020">
    <property type="term" value="C:membrane"/>
    <property type="evidence" value="ECO:0007669"/>
    <property type="project" value="TreeGrafter"/>
</dbReference>
<dbReference type="GO" id="GO:0005829">
    <property type="term" value="C:cytosol"/>
    <property type="evidence" value="ECO:0007669"/>
    <property type="project" value="GOC"/>
</dbReference>
<dbReference type="GO" id="GO:0042147">
    <property type="term" value="P:retrograde transport, endosome to Golgi"/>
    <property type="evidence" value="ECO:0007669"/>
    <property type="project" value="TreeGrafter"/>
</dbReference>
<evidence type="ECO:0000313" key="4">
    <source>
        <dbReference type="Proteomes" id="UP000738325"/>
    </source>
</evidence>
<evidence type="ECO:0000256" key="1">
    <source>
        <dbReference type="SAM" id="MobiDB-lite"/>
    </source>
</evidence>
<dbReference type="GO" id="GO:0005794">
    <property type="term" value="C:Golgi apparatus"/>
    <property type="evidence" value="ECO:0007669"/>
    <property type="project" value="TreeGrafter"/>
</dbReference>
<dbReference type="Pfam" id="PF25808">
    <property type="entry name" value="TPR_LAA1_C"/>
    <property type="match status" value="1"/>
</dbReference>
<dbReference type="OrthoDB" id="192608at2759"/>
<dbReference type="GO" id="GO:0008104">
    <property type="term" value="P:intracellular protein localization"/>
    <property type="evidence" value="ECO:0007669"/>
    <property type="project" value="TreeGrafter"/>
</dbReference>
<dbReference type="AlphaFoldDB" id="A0A9P6RKJ8"/>
<evidence type="ECO:0000313" key="3">
    <source>
        <dbReference type="EMBL" id="KAG0319615.1"/>
    </source>
</evidence>
<reference evidence="3" key="1">
    <citation type="journal article" date="2020" name="Fungal Divers.">
        <title>Resolving the Mortierellaceae phylogeny through synthesis of multi-gene phylogenetics and phylogenomics.</title>
        <authorList>
            <person name="Vandepol N."/>
            <person name="Liber J."/>
            <person name="Desiro A."/>
            <person name="Na H."/>
            <person name="Kennedy M."/>
            <person name="Barry K."/>
            <person name="Grigoriev I.V."/>
            <person name="Miller A.N."/>
            <person name="O'Donnell K."/>
            <person name="Stajich J.E."/>
            <person name="Bonito G."/>
        </authorList>
    </citation>
    <scope>NUCLEOTIDE SEQUENCE</scope>
    <source>
        <strain evidence="3">REB-010B</strain>
    </source>
</reference>
<feature type="region of interest" description="Disordered" evidence="1">
    <location>
        <begin position="165"/>
        <end position="187"/>
    </location>
</feature>
<dbReference type="PANTHER" id="PTHR21663">
    <property type="entry name" value="HYPOTHETICAL HEAT DOMAIN-CONTAINING"/>
    <property type="match status" value="1"/>
</dbReference>
<dbReference type="GO" id="GO:0030139">
    <property type="term" value="C:endocytic vesicle"/>
    <property type="evidence" value="ECO:0007669"/>
    <property type="project" value="TreeGrafter"/>
</dbReference>
<dbReference type="GO" id="GO:0006897">
    <property type="term" value="P:endocytosis"/>
    <property type="evidence" value="ECO:0007669"/>
    <property type="project" value="TreeGrafter"/>
</dbReference>
<keyword evidence="4" id="KW-1185">Reference proteome</keyword>
<accession>A0A9P6RKJ8</accession>
<comment type="caution">
    <text evidence="3">The sequence shown here is derived from an EMBL/GenBank/DDBJ whole genome shotgun (WGS) entry which is preliminary data.</text>
</comment>
<feature type="compositionally biased region" description="Basic and acidic residues" evidence="1">
    <location>
        <begin position="174"/>
        <end position="187"/>
    </location>
</feature>
<dbReference type="InterPro" id="IPR057981">
    <property type="entry name" value="TPR_LAA1-like_C"/>
</dbReference>
<protein>
    <recommendedName>
        <fullName evidence="2">LAA1-like C-terminal TPR repeats domain-containing protein</fullName>
    </recommendedName>
</protein>
<organism evidence="3 4">
    <name type="scientific">Dissophora globulifera</name>
    <dbReference type="NCBI Taxonomy" id="979702"/>
    <lineage>
        <taxon>Eukaryota</taxon>
        <taxon>Fungi</taxon>
        <taxon>Fungi incertae sedis</taxon>
        <taxon>Mucoromycota</taxon>
        <taxon>Mortierellomycotina</taxon>
        <taxon>Mortierellomycetes</taxon>
        <taxon>Mortierellales</taxon>
        <taxon>Mortierellaceae</taxon>
        <taxon>Dissophora</taxon>
    </lineage>
</organism>